<dbReference type="PANTHER" id="PTHR43405:SF1">
    <property type="entry name" value="GLYCOSYL HYDROLASE DIGH"/>
    <property type="match status" value="1"/>
</dbReference>
<dbReference type="SUPFAM" id="SSF51445">
    <property type="entry name" value="(Trans)glycosidases"/>
    <property type="match status" value="1"/>
</dbReference>
<name>U7Q9N4_9CYAN</name>
<comment type="caution">
    <text evidence="3">The sequence shown here is derived from an EMBL/GenBank/DDBJ whole genome shotgun (WGS) entry which is preliminary data.</text>
</comment>
<dbReference type="Proteomes" id="UP000017127">
    <property type="component" value="Unassembled WGS sequence"/>
</dbReference>
<dbReference type="RefSeq" id="WP_023069867.1">
    <property type="nucleotide sequence ID" value="NZ_AUZM01000218.1"/>
</dbReference>
<gene>
    <name evidence="3" type="ORF">M595_6284</name>
</gene>
<dbReference type="EMBL" id="AUZM01000218">
    <property type="protein sequence ID" value="ERT03775.1"/>
    <property type="molecule type" value="Genomic_DNA"/>
</dbReference>
<dbReference type="InterPro" id="IPR052177">
    <property type="entry name" value="Divisome_Glycosyl_Hydrolase"/>
</dbReference>
<keyword evidence="4" id="KW-1185">Reference proteome</keyword>
<evidence type="ECO:0000256" key="1">
    <source>
        <dbReference type="ARBA" id="ARBA00022729"/>
    </source>
</evidence>
<keyword evidence="1" id="KW-0732">Signal</keyword>
<dbReference type="AlphaFoldDB" id="U7Q9N4"/>
<dbReference type="Gene3D" id="3.20.20.80">
    <property type="entry name" value="Glycosidases"/>
    <property type="match status" value="1"/>
</dbReference>
<organism evidence="3 4">
    <name type="scientific">Lyngbya aestuarii BL J</name>
    <dbReference type="NCBI Taxonomy" id="1348334"/>
    <lineage>
        <taxon>Bacteria</taxon>
        <taxon>Bacillati</taxon>
        <taxon>Cyanobacteriota</taxon>
        <taxon>Cyanophyceae</taxon>
        <taxon>Oscillatoriophycideae</taxon>
        <taxon>Oscillatoriales</taxon>
        <taxon>Microcoleaceae</taxon>
        <taxon>Lyngbya</taxon>
    </lineage>
</organism>
<dbReference type="OrthoDB" id="580981at2"/>
<reference evidence="3 4" key="1">
    <citation type="journal article" date="2013" name="Front. Microbiol.">
        <title>Comparative genomic analyses of the cyanobacterium, Lyngbya aestuarii BL J, a powerful hydrogen producer.</title>
        <authorList>
            <person name="Kothari A."/>
            <person name="Vaughn M."/>
            <person name="Garcia-Pichel F."/>
        </authorList>
    </citation>
    <scope>NUCLEOTIDE SEQUENCE [LARGE SCALE GENOMIC DNA]</scope>
    <source>
        <strain evidence="3 4">BL J</strain>
    </source>
</reference>
<dbReference type="Pfam" id="PF02638">
    <property type="entry name" value="GHL10"/>
    <property type="match status" value="1"/>
</dbReference>
<evidence type="ECO:0000259" key="2">
    <source>
        <dbReference type="Pfam" id="PF02638"/>
    </source>
</evidence>
<accession>U7Q9N4</accession>
<feature type="non-terminal residue" evidence="3">
    <location>
        <position position="1"/>
    </location>
</feature>
<evidence type="ECO:0000313" key="3">
    <source>
        <dbReference type="EMBL" id="ERT03775.1"/>
    </source>
</evidence>
<feature type="domain" description="Glycosyl hydrolase-like 10" evidence="2">
    <location>
        <begin position="1"/>
        <end position="167"/>
    </location>
</feature>
<dbReference type="PATRIC" id="fig|1348334.3.peg.5951"/>
<proteinExistence type="predicted"/>
<sequence>PQVQRFIEDLIIEVVIKYDVDGIQFDDNFGMPIELGYDWYTRKIYKQEHEGKLPPNNPADPEWMQWRADKITAFMKTLHDQIKAVKPDCLISLAPNPREFAYNESLQDWETWVKQGLIEELILQVYRDSPKAFLSELDDPAIRELRGKIPVGIGILSGTMGHPVEIEQIQQQVQDVRDHNFQGMSFFYWETLWSYFTPDAPRERRRVFEILFSPSPS</sequence>
<dbReference type="InterPro" id="IPR017853">
    <property type="entry name" value="GH"/>
</dbReference>
<evidence type="ECO:0000313" key="4">
    <source>
        <dbReference type="Proteomes" id="UP000017127"/>
    </source>
</evidence>
<dbReference type="InterPro" id="IPR003790">
    <property type="entry name" value="GHL10"/>
</dbReference>
<protein>
    <recommendedName>
        <fullName evidence="2">Glycosyl hydrolase-like 10 domain-containing protein</fullName>
    </recommendedName>
</protein>
<dbReference type="PANTHER" id="PTHR43405">
    <property type="entry name" value="GLYCOSYL HYDROLASE DIGH"/>
    <property type="match status" value="1"/>
</dbReference>